<evidence type="ECO:0000313" key="2">
    <source>
        <dbReference type="EMBL" id="CAD9244337.1"/>
    </source>
</evidence>
<name>A0A7S1TR31_9STRA</name>
<sequence length="224" mass="24438">MAWALRLLGVALATVAVDGFRPLMMNAAPKASLDRRAMLQGVTSAAAAVLALGVQSPARAASSLLTPNEETRLRKGYNNLNYLLDNWDKETMKCNKAGGCVRTPDNIRVYLGMRSIEDPLFNVEKIFLRVGAEVESEEQGDALEAALNEWSRHSEQASVMAYTSSWGEANPGGGELQVNRFAKKAQDECIMARCVKPKPNPKPKATDSPNLALARVPRTILRRA</sequence>
<accession>A0A7S1TR31</accession>
<gene>
    <name evidence="2" type="ORF">PPAR1163_LOCUS2685</name>
</gene>
<dbReference type="AlphaFoldDB" id="A0A7S1TR31"/>
<keyword evidence="1" id="KW-0732">Signal</keyword>
<dbReference type="EMBL" id="HBGJ01004502">
    <property type="protein sequence ID" value="CAD9244337.1"/>
    <property type="molecule type" value="Transcribed_RNA"/>
</dbReference>
<organism evidence="2">
    <name type="scientific">Phaeomonas parva</name>
    <dbReference type="NCBI Taxonomy" id="124430"/>
    <lineage>
        <taxon>Eukaryota</taxon>
        <taxon>Sar</taxon>
        <taxon>Stramenopiles</taxon>
        <taxon>Ochrophyta</taxon>
        <taxon>Pinguiophyceae</taxon>
        <taxon>Pinguiochrysidales</taxon>
        <taxon>Pinguiochrysidaceae</taxon>
        <taxon>Phaeomonas</taxon>
    </lineage>
</organism>
<protein>
    <submittedName>
        <fullName evidence="2">Uncharacterized protein</fullName>
    </submittedName>
</protein>
<feature type="signal peptide" evidence="1">
    <location>
        <begin position="1"/>
        <end position="19"/>
    </location>
</feature>
<proteinExistence type="predicted"/>
<feature type="chain" id="PRO_5031142330" evidence="1">
    <location>
        <begin position="20"/>
        <end position="224"/>
    </location>
</feature>
<evidence type="ECO:0000256" key="1">
    <source>
        <dbReference type="SAM" id="SignalP"/>
    </source>
</evidence>
<reference evidence="2" key="1">
    <citation type="submission" date="2021-01" db="EMBL/GenBank/DDBJ databases">
        <authorList>
            <person name="Corre E."/>
            <person name="Pelletier E."/>
            <person name="Niang G."/>
            <person name="Scheremetjew M."/>
            <person name="Finn R."/>
            <person name="Kale V."/>
            <person name="Holt S."/>
            <person name="Cochrane G."/>
            <person name="Meng A."/>
            <person name="Brown T."/>
            <person name="Cohen L."/>
        </authorList>
    </citation>
    <scope>NUCLEOTIDE SEQUENCE</scope>
    <source>
        <strain evidence="2">CCMP2877</strain>
    </source>
</reference>